<dbReference type="GO" id="GO:0016757">
    <property type="term" value="F:glycosyltransferase activity"/>
    <property type="evidence" value="ECO:0007669"/>
    <property type="project" value="TreeGrafter"/>
</dbReference>
<keyword evidence="1" id="KW-0175">Coiled coil</keyword>
<comment type="caution">
    <text evidence="2">The sequence shown here is derived from an EMBL/GenBank/DDBJ whole genome shotgun (WGS) entry which is preliminary data.</text>
</comment>
<gene>
    <name evidence="2" type="ORF">B7R25_10645</name>
</gene>
<evidence type="ECO:0008006" key="4">
    <source>
        <dbReference type="Google" id="ProtNLM"/>
    </source>
</evidence>
<accession>A0A3E0WC91</accession>
<evidence type="ECO:0000256" key="1">
    <source>
        <dbReference type="SAM" id="Coils"/>
    </source>
</evidence>
<evidence type="ECO:0000313" key="3">
    <source>
        <dbReference type="Proteomes" id="UP000257080"/>
    </source>
</evidence>
<sequence>MNLAESVKPGGARTKVVIYTTDVLGERMAGPGIRALRFAQQLSPVAEVRLVAHVTADLRSDDFLIEVANGERLLEHLRWADVAIVQSPIFTMMPEVLDIDVIVVSDLYDPFLLEQLQQGLYIESTDQDLGAAWTVGAVNDMLRYSDYFICASEKQRDMWIGQLSSMGRLNPQTYRSDPSLRNLIDIVPFGVDGDAPQRTGTGIRGAVEGIGQDDKILLWGGGIYDWFDPLTLIRAVAALSERHADIRLFFLATQHANPAHATMRIATDSIALADELGVLGRHVFFNEVWVPHADRANYFLDADLGVSTHLDHLETSFSFRTRLLDYIWAGLPIVNSAGDAFEAAIVERGLGAVVAPGDQAGLEASIERLLYDESAATDARAQVQAFAPELHWESAARALVAFCVAPYHAADAERIIGARQAARDAAEAAAEAAAALERENDAALQLSLQQRAQTEAELRERVRTLEASTSWRVTAPLRAMTRRRGAKRP</sequence>
<dbReference type="Proteomes" id="UP000257080">
    <property type="component" value="Unassembled WGS sequence"/>
</dbReference>
<dbReference type="RefSeq" id="WP_116418931.1">
    <property type="nucleotide sequence ID" value="NZ_NBXC01000019.1"/>
</dbReference>
<dbReference type="PANTHER" id="PTHR12526">
    <property type="entry name" value="GLYCOSYLTRANSFERASE"/>
    <property type="match status" value="1"/>
</dbReference>
<dbReference type="OrthoDB" id="9771846at2"/>
<protein>
    <recommendedName>
        <fullName evidence="4">Glycosyl transferase family 1 domain-containing protein</fullName>
    </recommendedName>
</protein>
<dbReference type="SUPFAM" id="SSF53756">
    <property type="entry name" value="UDP-Glycosyltransferase/glycogen phosphorylase"/>
    <property type="match status" value="1"/>
</dbReference>
<feature type="coiled-coil region" evidence="1">
    <location>
        <begin position="418"/>
        <end position="446"/>
    </location>
</feature>
<name>A0A3E0WC91_9MICO</name>
<proteinExistence type="predicted"/>
<dbReference type="AlphaFoldDB" id="A0A3E0WC91"/>
<organism evidence="2 3">
    <name type="scientific">Subtercola boreus</name>
    <dbReference type="NCBI Taxonomy" id="120213"/>
    <lineage>
        <taxon>Bacteria</taxon>
        <taxon>Bacillati</taxon>
        <taxon>Actinomycetota</taxon>
        <taxon>Actinomycetes</taxon>
        <taxon>Micrococcales</taxon>
        <taxon>Microbacteriaceae</taxon>
        <taxon>Subtercola</taxon>
    </lineage>
</organism>
<evidence type="ECO:0000313" key="2">
    <source>
        <dbReference type="EMBL" id="RFA26476.1"/>
    </source>
</evidence>
<dbReference type="Gene3D" id="3.40.50.2000">
    <property type="entry name" value="Glycogen Phosphorylase B"/>
    <property type="match status" value="1"/>
</dbReference>
<dbReference type="PANTHER" id="PTHR12526:SF635">
    <property type="entry name" value="GLYCOSYL TRANSFERASE GROUP 1"/>
    <property type="match status" value="1"/>
</dbReference>
<dbReference type="EMBL" id="NBXE01000024">
    <property type="protein sequence ID" value="RFA26476.1"/>
    <property type="molecule type" value="Genomic_DNA"/>
</dbReference>
<reference evidence="2 3" key="1">
    <citation type="submission" date="2017-04" db="EMBL/GenBank/DDBJ databases">
        <title>Comparative genome analysis of Subtercola boreus.</title>
        <authorList>
            <person name="Cho Y.-J."/>
            <person name="Cho A."/>
            <person name="Kim O.-S."/>
            <person name="Lee J.-I."/>
        </authorList>
    </citation>
    <scope>NUCLEOTIDE SEQUENCE [LARGE SCALE GENOMIC DNA]</scope>
    <source>
        <strain evidence="2 3">P28004</strain>
    </source>
</reference>